<dbReference type="Gene3D" id="3.30.70.100">
    <property type="match status" value="1"/>
</dbReference>
<evidence type="ECO:0000313" key="4">
    <source>
        <dbReference type="Proteomes" id="UP001210211"/>
    </source>
</evidence>
<name>A0AAD5Z2B0_9POAL</name>
<feature type="region of interest" description="Disordered" evidence="2">
    <location>
        <begin position="40"/>
        <end position="64"/>
    </location>
</feature>
<comment type="caution">
    <text evidence="3">The sequence shown here is derived from an EMBL/GenBank/DDBJ whole genome shotgun (WGS) entry which is preliminary data.</text>
</comment>
<evidence type="ECO:0000256" key="1">
    <source>
        <dbReference type="ARBA" id="ARBA00022723"/>
    </source>
</evidence>
<evidence type="ECO:0000256" key="2">
    <source>
        <dbReference type="SAM" id="MobiDB-lite"/>
    </source>
</evidence>
<feature type="compositionally biased region" description="Basic and acidic residues" evidence="2">
    <location>
        <begin position="49"/>
        <end position="61"/>
    </location>
</feature>
<reference evidence="3 4" key="1">
    <citation type="journal article" date="2022" name="Cell">
        <title>Repeat-based holocentromeres influence genome architecture and karyotype evolution.</title>
        <authorList>
            <person name="Hofstatter P.G."/>
            <person name="Thangavel G."/>
            <person name="Lux T."/>
            <person name="Neumann P."/>
            <person name="Vondrak T."/>
            <person name="Novak P."/>
            <person name="Zhang M."/>
            <person name="Costa L."/>
            <person name="Castellani M."/>
            <person name="Scott A."/>
            <person name="Toegelov H."/>
            <person name="Fuchs J."/>
            <person name="Mata-Sucre Y."/>
            <person name="Dias Y."/>
            <person name="Vanzela A.L.L."/>
            <person name="Huettel B."/>
            <person name="Almeida C.C.S."/>
            <person name="Simkova H."/>
            <person name="Souza G."/>
            <person name="Pedrosa-Harand A."/>
            <person name="Macas J."/>
            <person name="Mayer K.F.X."/>
            <person name="Houben A."/>
            <person name="Marques A."/>
        </authorList>
    </citation>
    <scope>NUCLEOTIDE SEQUENCE [LARGE SCALE GENOMIC DNA]</scope>
    <source>
        <strain evidence="3">RhyTen1mFocal</strain>
    </source>
</reference>
<keyword evidence="1" id="KW-0479">Metal-binding</keyword>
<organism evidence="3 4">
    <name type="scientific">Rhynchospora tenuis</name>
    <dbReference type="NCBI Taxonomy" id="198213"/>
    <lineage>
        <taxon>Eukaryota</taxon>
        <taxon>Viridiplantae</taxon>
        <taxon>Streptophyta</taxon>
        <taxon>Embryophyta</taxon>
        <taxon>Tracheophyta</taxon>
        <taxon>Spermatophyta</taxon>
        <taxon>Magnoliopsida</taxon>
        <taxon>Liliopsida</taxon>
        <taxon>Poales</taxon>
        <taxon>Cyperaceae</taxon>
        <taxon>Cyperoideae</taxon>
        <taxon>Rhynchosporeae</taxon>
        <taxon>Rhynchospora</taxon>
    </lineage>
</organism>
<gene>
    <name evidence="3" type="ORF">LUZ61_015077</name>
</gene>
<protein>
    <recommendedName>
        <fullName evidence="5">HMA domain-containing protein</fullName>
    </recommendedName>
</protein>
<dbReference type="PANTHER" id="PTHR45811:SF33">
    <property type="entry name" value="HEAVY METAL-ASSOCIATED ISOPRENYLATED PLANT PROTEIN 2-RELATED"/>
    <property type="match status" value="1"/>
</dbReference>
<dbReference type="InterPro" id="IPR051863">
    <property type="entry name" value="HIPP"/>
</dbReference>
<dbReference type="EMBL" id="JAMRDG010000002">
    <property type="protein sequence ID" value="KAJ3685913.1"/>
    <property type="molecule type" value="Genomic_DNA"/>
</dbReference>
<dbReference type="GO" id="GO:0046872">
    <property type="term" value="F:metal ion binding"/>
    <property type="evidence" value="ECO:0007669"/>
    <property type="project" value="UniProtKB-KW"/>
</dbReference>
<proteinExistence type="predicted"/>
<keyword evidence="4" id="KW-1185">Reference proteome</keyword>
<sequence>MINLAGVQSLNLDEEKGTLTVVGNVDPVSIISSLKKKKISAQIESVGPPEEKKPEEKKPDEEKDECEEACKKMIECYPPCSRMPYGWYPHRPVVWCEEPQHECIIS</sequence>
<evidence type="ECO:0008006" key="5">
    <source>
        <dbReference type="Google" id="ProtNLM"/>
    </source>
</evidence>
<dbReference type="Proteomes" id="UP001210211">
    <property type="component" value="Unassembled WGS sequence"/>
</dbReference>
<dbReference type="PANTHER" id="PTHR45811">
    <property type="entry name" value="COPPER TRANSPORT PROTEIN FAMILY-RELATED"/>
    <property type="match status" value="1"/>
</dbReference>
<dbReference type="AlphaFoldDB" id="A0AAD5Z2B0"/>
<accession>A0AAD5Z2B0</accession>
<evidence type="ECO:0000313" key="3">
    <source>
        <dbReference type="EMBL" id="KAJ3685913.1"/>
    </source>
</evidence>